<feature type="signal peptide" evidence="1">
    <location>
        <begin position="1"/>
        <end position="21"/>
    </location>
</feature>
<dbReference type="EMBL" id="MCFA01000033">
    <property type="protein sequence ID" value="ORY14393.1"/>
    <property type="molecule type" value="Genomic_DNA"/>
</dbReference>
<proteinExistence type="predicted"/>
<dbReference type="Proteomes" id="UP000193144">
    <property type="component" value="Unassembled WGS sequence"/>
</dbReference>
<feature type="chain" id="PRO_5012260045" evidence="1">
    <location>
        <begin position="22"/>
        <end position="91"/>
    </location>
</feature>
<name>A0A1Y1ZVV0_9PLEO</name>
<sequence>MKFHALPTIVTVAMHVAGVASWGIDKDSCKGKAFDFMHESVNSAFSFVDSAIAALAKTPLDDMTKNLLSWMFEPGGDDAALKYAIGKLGCM</sequence>
<keyword evidence="1" id="KW-0732">Signal</keyword>
<evidence type="ECO:0000313" key="3">
    <source>
        <dbReference type="Proteomes" id="UP000193144"/>
    </source>
</evidence>
<keyword evidence="3" id="KW-1185">Reference proteome</keyword>
<protein>
    <submittedName>
        <fullName evidence="2">Uncharacterized protein</fullName>
    </submittedName>
</protein>
<comment type="caution">
    <text evidence="2">The sequence shown here is derived from an EMBL/GenBank/DDBJ whole genome shotgun (WGS) entry which is preliminary data.</text>
</comment>
<accession>A0A1Y1ZVV0</accession>
<dbReference type="AlphaFoldDB" id="A0A1Y1ZVV0"/>
<gene>
    <name evidence="2" type="ORF">BCR34DRAFT_231430</name>
</gene>
<evidence type="ECO:0000256" key="1">
    <source>
        <dbReference type="SAM" id="SignalP"/>
    </source>
</evidence>
<evidence type="ECO:0000313" key="2">
    <source>
        <dbReference type="EMBL" id="ORY14393.1"/>
    </source>
</evidence>
<reference evidence="2 3" key="1">
    <citation type="submission" date="2016-07" db="EMBL/GenBank/DDBJ databases">
        <title>Pervasive Adenine N6-methylation of Active Genes in Fungi.</title>
        <authorList>
            <consortium name="DOE Joint Genome Institute"/>
            <person name="Mondo S.J."/>
            <person name="Dannebaum R.O."/>
            <person name="Kuo R.C."/>
            <person name="Labutti K."/>
            <person name="Haridas S."/>
            <person name="Kuo A."/>
            <person name="Salamov A."/>
            <person name="Ahrendt S.R."/>
            <person name="Lipzen A."/>
            <person name="Sullivan W."/>
            <person name="Andreopoulos W.B."/>
            <person name="Clum A."/>
            <person name="Lindquist E."/>
            <person name="Daum C."/>
            <person name="Ramamoorthy G.K."/>
            <person name="Gryganskyi A."/>
            <person name="Culley D."/>
            <person name="Magnuson J.K."/>
            <person name="James T.Y."/>
            <person name="O'Malley M.A."/>
            <person name="Stajich J.E."/>
            <person name="Spatafora J.W."/>
            <person name="Visel A."/>
            <person name="Grigoriev I.V."/>
        </authorList>
    </citation>
    <scope>NUCLEOTIDE SEQUENCE [LARGE SCALE GENOMIC DNA]</scope>
    <source>
        <strain evidence="2 3">CBS 115471</strain>
    </source>
</reference>
<organism evidence="2 3">
    <name type="scientific">Clohesyomyces aquaticus</name>
    <dbReference type="NCBI Taxonomy" id="1231657"/>
    <lineage>
        <taxon>Eukaryota</taxon>
        <taxon>Fungi</taxon>
        <taxon>Dikarya</taxon>
        <taxon>Ascomycota</taxon>
        <taxon>Pezizomycotina</taxon>
        <taxon>Dothideomycetes</taxon>
        <taxon>Pleosporomycetidae</taxon>
        <taxon>Pleosporales</taxon>
        <taxon>Lindgomycetaceae</taxon>
        <taxon>Clohesyomyces</taxon>
    </lineage>
</organism>